<reference evidence="3" key="1">
    <citation type="submission" date="2024-01" db="EMBL/GenBank/DDBJ databases">
        <title>Sequencing the genomes of a sandfly, Sergentomyia squamirostris, and its two endosymbionts.</title>
        <authorList>
            <person name="Itokawa K."/>
            <person name="Sanjoba C."/>
        </authorList>
    </citation>
    <scope>NUCLEOTIDE SEQUENCE</scope>
    <source>
        <strain evidence="3">RiSSQ</strain>
    </source>
</reference>
<comment type="similarity">
    <text evidence="1">Belongs to the ComF/GntX family.</text>
</comment>
<dbReference type="AlphaFoldDB" id="A0AAT9G6I6"/>
<dbReference type="CDD" id="cd06223">
    <property type="entry name" value="PRTases_typeI"/>
    <property type="match status" value="1"/>
</dbReference>
<dbReference type="InterPro" id="IPR029057">
    <property type="entry name" value="PRTase-like"/>
</dbReference>
<sequence length="108" mass="12499">MNRFKRLFRMYNPALIMAQEISRLLKKPVSPDVLIKSRWTKSQTFLSKKEREKNLSNSLIFNKKYQIIDQKILLVDDVLTTGTTINKCAKILKDSGAKSVYVMTIAMT</sequence>
<dbReference type="SUPFAM" id="SSF53271">
    <property type="entry name" value="PRTase-like"/>
    <property type="match status" value="1"/>
</dbReference>
<accession>A0AAT9G6I6</accession>
<dbReference type="InterPro" id="IPR051910">
    <property type="entry name" value="ComF/GntX_DNA_util-trans"/>
</dbReference>
<evidence type="ECO:0000259" key="2">
    <source>
        <dbReference type="Pfam" id="PF00156"/>
    </source>
</evidence>
<organism evidence="3">
    <name type="scientific">Candidatus Tisiphia endosymbiont of Sergentomyia squamirostris</name>
    <dbReference type="NCBI Taxonomy" id="3113639"/>
    <lineage>
        <taxon>Bacteria</taxon>
        <taxon>Pseudomonadati</taxon>
        <taxon>Pseudomonadota</taxon>
        <taxon>Alphaproteobacteria</taxon>
        <taxon>Rickettsiales</taxon>
        <taxon>Rickettsiaceae</taxon>
        <taxon>Rickettsieae</taxon>
        <taxon>Candidatus Tisiphia</taxon>
    </lineage>
</organism>
<dbReference type="InterPro" id="IPR000836">
    <property type="entry name" value="PRTase_dom"/>
</dbReference>
<dbReference type="PANTHER" id="PTHR47505">
    <property type="entry name" value="DNA UTILIZATION PROTEIN YHGH"/>
    <property type="match status" value="1"/>
</dbReference>
<dbReference type="Pfam" id="PF00156">
    <property type="entry name" value="Pribosyltran"/>
    <property type="match status" value="1"/>
</dbReference>
<feature type="domain" description="Phosphoribosyltransferase" evidence="2">
    <location>
        <begin position="14"/>
        <end position="105"/>
    </location>
</feature>
<gene>
    <name evidence="3" type="ORF">DMENIID0002_00710</name>
</gene>
<name>A0AAT9G6I6_9RICK</name>
<evidence type="ECO:0000256" key="1">
    <source>
        <dbReference type="ARBA" id="ARBA00008007"/>
    </source>
</evidence>
<evidence type="ECO:0000313" key="3">
    <source>
        <dbReference type="EMBL" id="BFD45425.1"/>
    </source>
</evidence>
<dbReference type="PANTHER" id="PTHR47505:SF1">
    <property type="entry name" value="DNA UTILIZATION PROTEIN YHGH"/>
    <property type="match status" value="1"/>
</dbReference>
<dbReference type="EMBL" id="AP029170">
    <property type="protein sequence ID" value="BFD45425.1"/>
    <property type="molecule type" value="Genomic_DNA"/>
</dbReference>
<proteinExistence type="inferred from homology"/>
<dbReference type="Gene3D" id="3.40.50.2020">
    <property type="match status" value="1"/>
</dbReference>
<protein>
    <recommendedName>
        <fullName evidence="2">Phosphoribosyltransferase domain-containing protein</fullName>
    </recommendedName>
</protein>